<dbReference type="GeneID" id="22572981"/>
<protein>
    <recommendedName>
        <fullName evidence="9">Organic solute transporter Ostalpha</fullName>
    </recommendedName>
</protein>
<feature type="transmembrane region" description="Helical" evidence="6">
    <location>
        <begin position="203"/>
        <end position="227"/>
    </location>
</feature>
<evidence type="ECO:0000256" key="3">
    <source>
        <dbReference type="ARBA" id="ARBA00022989"/>
    </source>
</evidence>
<dbReference type="KEGG" id="lpan:LPMP_111160"/>
<organism evidence="7 8">
    <name type="scientific">Leishmania panamensis</name>
    <dbReference type="NCBI Taxonomy" id="5679"/>
    <lineage>
        <taxon>Eukaryota</taxon>
        <taxon>Discoba</taxon>
        <taxon>Euglenozoa</taxon>
        <taxon>Kinetoplastea</taxon>
        <taxon>Metakinetoplastina</taxon>
        <taxon>Trypanosomatida</taxon>
        <taxon>Trypanosomatidae</taxon>
        <taxon>Leishmaniinae</taxon>
        <taxon>Leishmania</taxon>
        <taxon>Leishmania guyanensis species complex</taxon>
    </lineage>
</organism>
<evidence type="ECO:0000313" key="7">
    <source>
        <dbReference type="EMBL" id="AIN96310.1"/>
    </source>
</evidence>
<evidence type="ECO:0000256" key="4">
    <source>
        <dbReference type="ARBA" id="ARBA00023136"/>
    </source>
</evidence>
<dbReference type="Pfam" id="PF03619">
    <property type="entry name" value="Solute_trans_a"/>
    <property type="match status" value="1"/>
</dbReference>
<feature type="transmembrane region" description="Helical" evidence="6">
    <location>
        <begin position="114"/>
        <end position="134"/>
    </location>
</feature>
<feature type="compositionally biased region" description="Gly residues" evidence="5">
    <location>
        <begin position="374"/>
        <end position="392"/>
    </location>
</feature>
<dbReference type="InterPro" id="IPR005178">
    <property type="entry name" value="Ostalpha/TMEM184C"/>
</dbReference>
<comment type="subcellular location">
    <subcellularLocation>
        <location evidence="1">Membrane</location>
        <topology evidence="1">Multi-pass membrane protein</topology>
    </subcellularLocation>
</comment>
<keyword evidence="2 6" id="KW-0812">Transmembrane</keyword>
<reference evidence="7 8" key="1">
    <citation type="journal article" date="2015" name="Sci. Rep.">
        <title>The genome of Leishmania panamensis: insights into genomics of the L. (Viannia) subgenus.</title>
        <authorList>
            <person name="Llanes A."/>
            <person name="Restrepo C.M."/>
            <person name="Vecchio G.D."/>
            <person name="Anguizola F.J."/>
            <person name="Lleonart R."/>
        </authorList>
    </citation>
    <scope>NUCLEOTIDE SEQUENCE [LARGE SCALE GENOMIC DNA]</scope>
    <source>
        <strain evidence="7 8">MHOM/PA/94/PSC-1</strain>
    </source>
</reference>
<keyword evidence="8" id="KW-1185">Reference proteome</keyword>
<accession>A0A088RKG2</accession>
<evidence type="ECO:0000313" key="8">
    <source>
        <dbReference type="Proteomes" id="UP000063063"/>
    </source>
</evidence>
<sequence>MARVPVEFLAQRLAMASAEGHPTSNSTTVSGLDLTWVNNKALTYAAVLCAVICCFISFSDLREHLSRFDYPKLQVLEMRIILMVPIYAVFSALSLLFYRWRFFFETVRDTYESFVLYIFFMLMVSYCGGEGQLLRSLKKKRYKGMHPFPMCYLPSFPLDTDFYLRCKRWVLQCALIKPLASFVAMVCHPLGIYKEGSFGPDNVYTYACIVINVSLTMALYYLVLFEVECEKEMHYAKTFLKFLCIKSIIFFSYWQSVIVNLASSAGLIYLGAHEHEVEATRAVIQDLLMCFELLPVAFLHRAAFGRAKLDDEMACVPVYMKDSSTGDLRTNVDTALNVNDIIDDTFGTIFYRKGKLIDQENGGDSDDDAVNYGEGAGTADGGRGASRGPSAGAGLGGAVDELAFMGNADAIARDPTLEELVRHAIATDYGIRVDGVLHYDADSDREDRNQDMSFADTDVILHRSKKEAAALDVRVDTDLLRSHQVPQGGATPHIYCVVCGRFDRDMVRRRNGYKCKECVGTKSRSLLRRHQQEVIGGGEGKMESRRGGRLGHDTAVVVETMDCTADFGRGER</sequence>
<gene>
    <name evidence="7" type="ORF">LPMP_111160</name>
</gene>
<proteinExistence type="predicted"/>
<evidence type="ECO:0000256" key="1">
    <source>
        <dbReference type="ARBA" id="ARBA00004141"/>
    </source>
</evidence>
<evidence type="ECO:0000256" key="2">
    <source>
        <dbReference type="ARBA" id="ARBA00022692"/>
    </source>
</evidence>
<dbReference type="VEuPathDB" id="TriTrypDB:LPAL13_110015500"/>
<dbReference type="eggNOG" id="KOG2641">
    <property type="taxonomic scope" value="Eukaryota"/>
</dbReference>
<name>A0A088RKG2_LEIPA</name>
<evidence type="ECO:0008006" key="9">
    <source>
        <dbReference type="Google" id="ProtNLM"/>
    </source>
</evidence>
<feature type="transmembrane region" description="Helical" evidence="6">
    <location>
        <begin position="248"/>
        <end position="270"/>
    </location>
</feature>
<dbReference type="GO" id="GO:0016020">
    <property type="term" value="C:membrane"/>
    <property type="evidence" value="ECO:0007669"/>
    <property type="project" value="UniProtKB-SubCell"/>
</dbReference>
<feature type="transmembrane region" description="Helical" evidence="6">
    <location>
        <begin position="169"/>
        <end position="191"/>
    </location>
</feature>
<keyword evidence="3 6" id="KW-1133">Transmembrane helix</keyword>
<evidence type="ECO:0000256" key="5">
    <source>
        <dbReference type="SAM" id="MobiDB-lite"/>
    </source>
</evidence>
<dbReference type="EMBL" id="CP009380">
    <property type="protein sequence ID" value="AIN96310.1"/>
    <property type="molecule type" value="Genomic_DNA"/>
</dbReference>
<dbReference type="Proteomes" id="UP000063063">
    <property type="component" value="Chromosome 11"/>
</dbReference>
<dbReference type="SMART" id="SM01417">
    <property type="entry name" value="Solute_trans_a"/>
    <property type="match status" value="1"/>
</dbReference>
<feature type="region of interest" description="Disordered" evidence="5">
    <location>
        <begin position="361"/>
        <end position="392"/>
    </location>
</feature>
<dbReference type="VEuPathDB" id="TriTrypDB:LPMP_111160"/>
<dbReference type="OrthoDB" id="5348404at2759"/>
<dbReference type="PANTHER" id="PTHR23423">
    <property type="entry name" value="ORGANIC SOLUTE TRANSPORTER-RELATED"/>
    <property type="match status" value="1"/>
</dbReference>
<evidence type="ECO:0000256" key="6">
    <source>
        <dbReference type="SAM" id="Phobius"/>
    </source>
</evidence>
<feature type="transmembrane region" description="Helical" evidence="6">
    <location>
        <begin position="80"/>
        <end position="102"/>
    </location>
</feature>
<dbReference type="AlphaFoldDB" id="A0A088RKG2"/>
<feature type="transmembrane region" description="Helical" evidence="6">
    <location>
        <begin position="41"/>
        <end position="59"/>
    </location>
</feature>
<dbReference type="RefSeq" id="XP_010696963.1">
    <property type="nucleotide sequence ID" value="XM_010698661.1"/>
</dbReference>
<keyword evidence="4 6" id="KW-0472">Membrane</keyword>